<dbReference type="InterPro" id="IPR052216">
    <property type="entry name" value="CRISPR_Csm3_endoribonuclease"/>
</dbReference>
<dbReference type="RefSeq" id="WP_218163397.1">
    <property type="nucleotide sequence ID" value="NZ_FOMX01000150.1"/>
</dbReference>
<dbReference type="GO" id="GO:0051607">
    <property type="term" value="P:defense response to virus"/>
    <property type="evidence" value="ECO:0007669"/>
    <property type="project" value="UniProtKB-KW"/>
</dbReference>
<evidence type="ECO:0000259" key="3">
    <source>
        <dbReference type="Pfam" id="PF03787"/>
    </source>
</evidence>
<dbReference type="Proteomes" id="UP000199400">
    <property type="component" value="Unassembled WGS sequence"/>
</dbReference>
<feature type="compositionally biased region" description="Basic and acidic residues" evidence="2">
    <location>
        <begin position="8"/>
        <end position="21"/>
    </location>
</feature>
<name>A0A1I2J7U2_9BACT</name>
<organism evidence="4 5">
    <name type="scientific">Nannocystis exedens</name>
    <dbReference type="NCBI Taxonomy" id="54"/>
    <lineage>
        <taxon>Bacteria</taxon>
        <taxon>Pseudomonadati</taxon>
        <taxon>Myxococcota</taxon>
        <taxon>Polyangia</taxon>
        <taxon>Nannocystales</taxon>
        <taxon>Nannocystaceae</taxon>
        <taxon>Nannocystis</taxon>
    </lineage>
</organism>
<proteinExistence type="predicted"/>
<evidence type="ECO:0000313" key="4">
    <source>
        <dbReference type="EMBL" id="SFF50429.1"/>
    </source>
</evidence>
<evidence type="ECO:0000256" key="1">
    <source>
        <dbReference type="ARBA" id="ARBA00023118"/>
    </source>
</evidence>
<accession>A0A1I2J7U2</accession>
<dbReference type="PANTHER" id="PTHR35579:SF3">
    <property type="entry name" value="CRISPR SYSTEM CMS ENDORIBONUCLEASE CSM3"/>
    <property type="match status" value="1"/>
</dbReference>
<dbReference type="EMBL" id="FOMX01000150">
    <property type="protein sequence ID" value="SFF50429.1"/>
    <property type="molecule type" value="Genomic_DNA"/>
</dbReference>
<dbReference type="AlphaFoldDB" id="A0A1I2J7U2"/>
<dbReference type="PANTHER" id="PTHR35579">
    <property type="entry name" value="CRISPR SYSTEM CMS ENDORIBONUCLEASE CSM3"/>
    <property type="match status" value="1"/>
</dbReference>
<protein>
    <submittedName>
        <fullName evidence="4">CRISPR-associated RAMP protein, SSO1426 family</fullName>
    </submittedName>
</protein>
<evidence type="ECO:0000256" key="2">
    <source>
        <dbReference type="SAM" id="MobiDB-lite"/>
    </source>
</evidence>
<reference evidence="5" key="1">
    <citation type="submission" date="2016-10" db="EMBL/GenBank/DDBJ databases">
        <authorList>
            <person name="Varghese N."/>
            <person name="Submissions S."/>
        </authorList>
    </citation>
    <scope>NUCLEOTIDE SEQUENCE [LARGE SCALE GENOMIC DNA]</scope>
    <source>
        <strain evidence="5">ATCC 25963</strain>
    </source>
</reference>
<dbReference type="InterPro" id="IPR005537">
    <property type="entry name" value="RAMP_III_fam"/>
</dbReference>
<evidence type="ECO:0000313" key="5">
    <source>
        <dbReference type="Proteomes" id="UP000199400"/>
    </source>
</evidence>
<feature type="region of interest" description="Disordered" evidence="2">
    <location>
        <begin position="1"/>
        <end position="24"/>
    </location>
</feature>
<dbReference type="STRING" id="54.SAMN02745121_09217"/>
<gene>
    <name evidence="4" type="ORF">SAMN02745121_09217</name>
</gene>
<keyword evidence="1" id="KW-0051">Antiviral defense</keyword>
<feature type="domain" description="CRISPR type III-associated protein" evidence="3">
    <location>
        <begin position="32"/>
        <end position="150"/>
    </location>
</feature>
<dbReference type="Pfam" id="PF03787">
    <property type="entry name" value="RAMPs"/>
    <property type="match status" value="1"/>
</dbReference>
<sequence length="200" mass="22380">SHPLWPCDPHHEAPRESDRDGACGFHKSNQRAHAEASIDRHCPVCRLFGSRVLASHVRITDARVHADQRVAPPPIEIRDSVGIDRDLRTARNGLKYDFEVVSPGTRFALEVFVDNPEPWLMGLLLVAFEQLDEGFAALGGFSSRGLGRVRWRWAELRSIDARALLVGKPETVHTDVDRVFAGYREALAKHLEEGPTHVQA</sequence>
<feature type="non-terminal residue" evidence="4">
    <location>
        <position position="1"/>
    </location>
</feature>
<keyword evidence="5" id="KW-1185">Reference proteome</keyword>